<dbReference type="InterPro" id="IPR029063">
    <property type="entry name" value="SAM-dependent_MTases_sf"/>
</dbReference>
<reference evidence="3" key="1">
    <citation type="submission" date="2016-10" db="EMBL/GenBank/DDBJ databases">
        <authorList>
            <person name="Varghese N."/>
            <person name="Submissions S."/>
        </authorList>
    </citation>
    <scope>NUCLEOTIDE SEQUENCE [LARGE SCALE GENOMIC DNA]</scope>
    <source>
        <strain evidence="3">DSM 217</strain>
    </source>
</reference>
<evidence type="ECO:0000313" key="3">
    <source>
        <dbReference type="Proteomes" id="UP000198816"/>
    </source>
</evidence>
<keyword evidence="2" id="KW-0489">Methyltransferase</keyword>
<dbReference type="AlphaFoldDB" id="A0A1H2QR49"/>
<dbReference type="SUPFAM" id="SSF53335">
    <property type="entry name" value="S-adenosyl-L-methionine-dependent methyltransferases"/>
    <property type="match status" value="1"/>
</dbReference>
<dbReference type="STRING" id="1058.SAMN05421783_101392"/>
<dbReference type="GO" id="GO:0008168">
    <property type="term" value="F:methyltransferase activity"/>
    <property type="evidence" value="ECO:0007669"/>
    <property type="project" value="UniProtKB-KW"/>
</dbReference>
<dbReference type="PANTHER" id="PTHR43464:SF94">
    <property type="entry name" value="MALONYL-[ACYL-CARRIER PROTEIN] O-METHYLTRANSFERASE"/>
    <property type="match status" value="1"/>
</dbReference>
<protein>
    <submittedName>
        <fullName evidence="2">Methyltransferase domain-containing protein</fullName>
    </submittedName>
</protein>
<evidence type="ECO:0000259" key="1">
    <source>
        <dbReference type="Pfam" id="PF13649"/>
    </source>
</evidence>
<dbReference type="Gene3D" id="3.40.50.150">
    <property type="entry name" value="Vaccinia Virus protein VP39"/>
    <property type="match status" value="1"/>
</dbReference>
<keyword evidence="3" id="KW-1185">Reference proteome</keyword>
<dbReference type="PANTHER" id="PTHR43464">
    <property type="entry name" value="METHYLTRANSFERASE"/>
    <property type="match status" value="1"/>
</dbReference>
<dbReference type="InterPro" id="IPR041698">
    <property type="entry name" value="Methyltransf_25"/>
</dbReference>
<name>A0A1H2QR49_THIRO</name>
<dbReference type="EMBL" id="FNNZ01000001">
    <property type="protein sequence ID" value="SDW09686.1"/>
    <property type="molecule type" value="Genomic_DNA"/>
</dbReference>
<dbReference type="CDD" id="cd02440">
    <property type="entry name" value="AdoMet_MTases"/>
    <property type="match status" value="1"/>
</dbReference>
<proteinExistence type="predicted"/>
<dbReference type="Pfam" id="PF13649">
    <property type="entry name" value="Methyltransf_25"/>
    <property type="match status" value="1"/>
</dbReference>
<accession>A0A1H2QR49</accession>
<organism evidence="2 3">
    <name type="scientific">Thiocapsa roseopersicina</name>
    <dbReference type="NCBI Taxonomy" id="1058"/>
    <lineage>
        <taxon>Bacteria</taxon>
        <taxon>Pseudomonadati</taxon>
        <taxon>Pseudomonadota</taxon>
        <taxon>Gammaproteobacteria</taxon>
        <taxon>Chromatiales</taxon>
        <taxon>Chromatiaceae</taxon>
        <taxon>Thiocapsa</taxon>
    </lineage>
</organism>
<dbReference type="Proteomes" id="UP000198816">
    <property type="component" value="Unassembled WGS sequence"/>
</dbReference>
<keyword evidence="2" id="KW-0808">Transferase</keyword>
<gene>
    <name evidence="2" type="ORF">SAMN05421783_101392</name>
</gene>
<feature type="domain" description="Methyltransferase" evidence="1">
    <location>
        <begin position="66"/>
        <end position="154"/>
    </location>
</feature>
<sequence>MPTRPISYGLENASLSATKTCDNTMNDETLSYYRDQAETFVLDTQAVDMAPLYAHFLPRLHANARILDAGCGSGRDARAFAESGFQVTAFDASPAMAAVAEAHSGAPVAVLRFQEIAWREAFDGIWACASLLHVPTAELPDVMRRLGRALKPGGILYASFKYGRGEQVRNGRHFTDLDEAGLADLLDQVGLFVEVESWVTSDRRPGRESERWLNSVLRLEDDA</sequence>
<evidence type="ECO:0000313" key="2">
    <source>
        <dbReference type="EMBL" id="SDW09686.1"/>
    </source>
</evidence>
<dbReference type="GO" id="GO:0032259">
    <property type="term" value="P:methylation"/>
    <property type="evidence" value="ECO:0007669"/>
    <property type="project" value="UniProtKB-KW"/>
</dbReference>